<gene>
    <name evidence="2" type="ORF">N7537_012105</name>
</gene>
<organism evidence="2 3">
    <name type="scientific">Penicillium hordei</name>
    <dbReference type="NCBI Taxonomy" id="40994"/>
    <lineage>
        <taxon>Eukaryota</taxon>
        <taxon>Fungi</taxon>
        <taxon>Dikarya</taxon>
        <taxon>Ascomycota</taxon>
        <taxon>Pezizomycotina</taxon>
        <taxon>Eurotiomycetes</taxon>
        <taxon>Eurotiomycetidae</taxon>
        <taxon>Eurotiales</taxon>
        <taxon>Aspergillaceae</taxon>
        <taxon>Penicillium</taxon>
    </lineage>
</organism>
<keyword evidence="3" id="KW-1185">Reference proteome</keyword>
<protein>
    <submittedName>
        <fullName evidence="2">Uncharacterized protein</fullName>
    </submittedName>
</protein>
<proteinExistence type="predicted"/>
<name>A0AAD6GU66_9EURO</name>
<accession>A0AAD6GU66</accession>
<reference evidence="2" key="2">
    <citation type="submission" date="2023-01" db="EMBL/GenBank/DDBJ databases">
        <authorList>
            <person name="Petersen C."/>
        </authorList>
    </citation>
    <scope>NUCLEOTIDE SEQUENCE</scope>
    <source>
        <strain evidence="2">IBT 12815</strain>
    </source>
</reference>
<sequence length="80" mass="8794">MATAQLQVDGGDCTLETSDRDCTLEVDRRRENLNNEAVNRDQAEADECGNGSPELSAPVQRKRRPDRKCYICGGVAIVVL</sequence>
<feature type="region of interest" description="Disordered" evidence="1">
    <location>
        <begin position="37"/>
        <end position="63"/>
    </location>
</feature>
<dbReference type="Proteomes" id="UP001213799">
    <property type="component" value="Unassembled WGS sequence"/>
</dbReference>
<evidence type="ECO:0000313" key="2">
    <source>
        <dbReference type="EMBL" id="KAJ5589427.1"/>
    </source>
</evidence>
<comment type="caution">
    <text evidence="2">The sequence shown here is derived from an EMBL/GenBank/DDBJ whole genome shotgun (WGS) entry which is preliminary data.</text>
</comment>
<evidence type="ECO:0000256" key="1">
    <source>
        <dbReference type="SAM" id="MobiDB-lite"/>
    </source>
</evidence>
<dbReference type="GeneID" id="81593401"/>
<evidence type="ECO:0000313" key="3">
    <source>
        <dbReference type="Proteomes" id="UP001213799"/>
    </source>
</evidence>
<dbReference type="RefSeq" id="XP_056748446.1">
    <property type="nucleotide sequence ID" value="XM_056903159.1"/>
</dbReference>
<reference evidence="2" key="1">
    <citation type="journal article" date="2023" name="IMA Fungus">
        <title>Comparative genomic study of the Penicillium genus elucidates a diverse pangenome and 15 lateral gene transfer events.</title>
        <authorList>
            <person name="Petersen C."/>
            <person name="Sorensen T."/>
            <person name="Nielsen M.R."/>
            <person name="Sondergaard T.E."/>
            <person name="Sorensen J.L."/>
            <person name="Fitzpatrick D.A."/>
            <person name="Frisvad J.C."/>
            <person name="Nielsen K.L."/>
        </authorList>
    </citation>
    <scope>NUCLEOTIDE SEQUENCE</scope>
    <source>
        <strain evidence="2">IBT 12815</strain>
    </source>
</reference>
<dbReference type="EMBL" id="JAQJAE010000006">
    <property type="protein sequence ID" value="KAJ5589427.1"/>
    <property type="molecule type" value="Genomic_DNA"/>
</dbReference>
<dbReference type="AlphaFoldDB" id="A0AAD6GU66"/>